<keyword evidence="1" id="KW-0472">Membrane</keyword>
<gene>
    <name evidence="2" type="ORF">H8E80_04660</name>
</gene>
<organism evidence="2 3">
    <name type="scientific">Candidatus Desulfaltia bathyphila</name>
    <dbReference type="NCBI Taxonomy" id="2841697"/>
    <lineage>
        <taxon>Bacteria</taxon>
        <taxon>Pseudomonadati</taxon>
        <taxon>Thermodesulfobacteriota</taxon>
        <taxon>Desulfobacteria</taxon>
        <taxon>Desulfobacterales</taxon>
        <taxon>Desulfobacterales incertae sedis</taxon>
        <taxon>Candidatus Desulfaltia</taxon>
    </lineage>
</organism>
<dbReference type="EMBL" id="JACNLL010000047">
    <property type="protein sequence ID" value="MBC8199322.1"/>
    <property type="molecule type" value="Genomic_DNA"/>
</dbReference>
<keyword evidence="1" id="KW-0812">Transmembrane</keyword>
<proteinExistence type="predicted"/>
<feature type="transmembrane region" description="Helical" evidence="1">
    <location>
        <begin position="32"/>
        <end position="51"/>
    </location>
</feature>
<dbReference type="AlphaFoldDB" id="A0A8J6N7G3"/>
<protein>
    <submittedName>
        <fullName evidence="2">Uncharacterized protein</fullName>
    </submittedName>
</protein>
<dbReference type="Proteomes" id="UP000603545">
    <property type="component" value="Unassembled WGS sequence"/>
</dbReference>
<name>A0A8J6N7G3_9BACT</name>
<reference evidence="2 3" key="1">
    <citation type="submission" date="2020-08" db="EMBL/GenBank/DDBJ databases">
        <title>Bridging the membrane lipid divide: bacteria of the FCB group superphylum have the potential to synthesize archaeal ether lipids.</title>
        <authorList>
            <person name="Villanueva L."/>
            <person name="Von Meijenfeldt F.A.B."/>
            <person name="Westbye A.B."/>
            <person name="Yadav S."/>
            <person name="Hopmans E.C."/>
            <person name="Dutilh B.E."/>
            <person name="Sinninghe Damste J.S."/>
        </authorList>
    </citation>
    <scope>NUCLEOTIDE SEQUENCE [LARGE SCALE GENOMIC DNA]</scope>
    <source>
        <strain evidence="2">NIOZ-UU82</strain>
    </source>
</reference>
<feature type="transmembrane region" description="Helical" evidence="1">
    <location>
        <begin position="7"/>
        <end position="26"/>
    </location>
</feature>
<accession>A0A8J6N7G3</accession>
<evidence type="ECO:0000256" key="1">
    <source>
        <dbReference type="SAM" id="Phobius"/>
    </source>
</evidence>
<evidence type="ECO:0000313" key="2">
    <source>
        <dbReference type="EMBL" id="MBC8199322.1"/>
    </source>
</evidence>
<sequence>MNQFHIFIIRAILGVVFAVILTRFFYAQTDVFHVSGLTIFLVGIAYLLDYVRSRK</sequence>
<evidence type="ECO:0000313" key="3">
    <source>
        <dbReference type="Proteomes" id="UP000603545"/>
    </source>
</evidence>
<keyword evidence="1" id="KW-1133">Transmembrane helix</keyword>
<comment type="caution">
    <text evidence="2">The sequence shown here is derived from an EMBL/GenBank/DDBJ whole genome shotgun (WGS) entry which is preliminary data.</text>
</comment>